<dbReference type="InterPro" id="IPR015927">
    <property type="entry name" value="Peptidase_S24_S26A/B/C"/>
</dbReference>
<keyword evidence="3" id="KW-0235">DNA replication</keyword>
<name>A0A233V9N6_FINMA</name>
<keyword evidence="6 12" id="KW-0068">Autocatalytic cleavage</keyword>
<dbReference type="InterPro" id="IPR050077">
    <property type="entry name" value="LexA_repressor"/>
</dbReference>
<dbReference type="GO" id="GO:0045892">
    <property type="term" value="P:negative regulation of DNA-templated transcription"/>
    <property type="evidence" value="ECO:0007669"/>
    <property type="project" value="InterPro"/>
</dbReference>
<dbReference type="PANTHER" id="PTHR33516:SF2">
    <property type="entry name" value="LEXA REPRESSOR-RELATED"/>
    <property type="match status" value="1"/>
</dbReference>
<dbReference type="Gene3D" id="1.10.260.40">
    <property type="entry name" value="lambda repressor-like DNA-binding domains"/>
    <property type="match status" value="1"/>
</dbReference>
<dbReference type="GO" id="GO:0003677">
    <property type="term" value="F:DNA binding"/>
    <property type="evidence" value="ECO:0007669"/>
    <property type="project" value="UniProtKB-KW"/>
</dbReference>
<dbReference type="Proteomes" id="UP000215413">
    <property type="component" value="Unassembled WGS sequence"/>
</dbReference>
<keyword evidence="4" id="KW-0227">DNA damage</keyword>
<keyword evidence="7" id="KW-0805">Transcription regulation</keyword>
<dbReference type="SUPFAM" id="SSF51306">
    <property type="entry name" value="LexA/Signal peptidase"/>
    <property type="match status" value="1"/>
</dbReference>
<dbReference type="CDD" id="cd00093">
    <property type="entry name" value="HTH_XRE"/>
    <property type="match status" value="1"/>
</dbReference>
<organism evidence="14 15">
    <name type="scientific">Finegoldia magna</name>
    <name type="common">Peptostreptococcus magnus</name>
    <dbReference type="NCBI Taxonomy" id="1260"/>
    <lineage>
        <taxon>Bacteria</taxon>
        <taxon>Bacillati</taxon>
        <taxon>Bacillota</taxon>
        <taxon>Tissierellia</taxon>
        <taxon>Tissierellales</taxon>
        <taxon>Peptoniphilaceae</taxon>
        <taxon>Finegoldia</taxon>
    </lineage>
</organism>
<evidence type="ECO:0000256" key="9">
    <source>
        <dbReference type="ARBA" id="ARBA00023163"/>
    </source>
</evidence>
<keyword evidence="5 12" id="KW-0378">Hydrolase</keyword>
<dbReference type="SMART" id="SM00530">
    <property type="entry name" value="HTH_XRE"/>
    <property type="match status" value="1"/>
</dbReference>
<evidence type="ECO:0000256" key="10">
    <source>
        <dbReference type="ARBA" id="ARBA00023204"/>
    </source>
</evidence>
<keyword evidence="2" id="KW-0678">Repressor</keyword>
<comment type="similarity">
    <text evidence="1 12">Belongs to the peptidase S24 family.</text>
</comment>
<dbReference type="GO" id="GO:0006260">
    <property type="term" value="P:DNA replication"/>
    <property type="evidence" value="ECO:0007669"/>
    <property type="project" value="UniProtKB-KW"/>
</dbReference>
<dbReference type="NCBIfam" id="TIGR00498">
    <property type="entry name" value="lexA"/>
    <property type="match status" value="1"/>
</dbReference>
<evidence type="ECO:0000256" key="3">
    <source>
        <dbReference type="ARBA" id="ARBA00022705"/>
    </source>
</evidence>
<keyword evidence="10" id="KW-0234">DNA repair</keyword>
<evidence type="ECO:0000256" key="6">
    <source>
        <dbReference type="ARBA" id="ARBA00022813"/>
    </source>
</evidence>
<keyword evidence="11" id="KW-0742">SOS response</keyword>
<evidence type="ECO:0000256" key="5">
    <source>
        <dbReference type="ARBA" id="ARBA00022801"/>
    </source>
</evidence>
<gene>
    <name evidence="14" type="ORF">B9N49_00420</name>
</gene>
<dbReference type="InterPro" id="IPR010982">
    <property type="entry name" value="Lambda_DNA-bd_dom_sf"/>
</dbReference>
<proteinExistence type="inferred from homology"/>
<evidence type="ECO:0000313" key="15">
    <source>
        <dbReference type="Proteomes" id="UP000215413"/>
    </source>
</evidence>
<dbReference type="PROSITE" id="PS50943">
    <property type="entry name" value="HTH_CROC1"/>
    <property type="match status" value="1"/>
</dbReference>
<dbReference type="InterPro" id="IPR001387">
    <property type="entry name" value="Cro/C1-type_HTH"/>
</dbReference>
<evidence type="ECO:0000256" key="4">
    <source>
        <dbReference type="ARBA" id="ARBA00022763"/>
    </source>
</evidence>
<dbReference type="InterPro" id="IPR036286">
    <property type="entry name" value="LexA/Signal_pep-like_sf"/>
</dbReference>
<dbReference type="CDD" id="cd06529">
    <property type="entry name" value="S24_LexA-like"/>
    <property type="match status" value="1"/>
</dbReference>
<evidence type="ECO:0000256" key="11">
    <source>
        <dbReference type="ARBA" id="ARBA00023236"/>
    </source>
</evidence>
<comment type="caution">
    <text evidence="14">The sequence shown here is derived from an EMBL/GenBank/DDBJ whole genome shotgun (WGS) entry which is preliminary data.</text>
</comment>
<dbReference type="InterPro" id="IPR006197">
    <property type="entry name" value="Peptidase_S24_LexA"/>
</dbReference>
<dbReference type="AlphaFoldDB" id="A0A233V9N6"/>
<keyword evidence="9" id="KW-0804">Transcription</keyword>
<evidence type="ECO:0000256" key="12">
    <source>
        <dbReference type="RuleBase" id="RU003991"/>
    </source>
</evidence>
<dbReference type="PANTHER" id="PTHR33516">
    <property type="entry name" value="LEXA REPRESSOR"/>
    <property type="match status" value="1"/>
</dbReference>
<evidence type="ECO:0000259" key="13">
    <source>
        <dbReference type="PROSITE" id="PS50943"/>
    </source>
</evidence>
<dbReference type="GO" id="GO:0009432">
    <property type="term" value="P:SOS response"/>
    <property type="evidence" value="ECO:0007669"/>
    <property type="project" value="UniProtKB-KW"/>
</dbReference>
<protein>
    <submittedName>
        <fullName evidence="14">Repressor LexA</fullName>
    </submittedName>
</protein>
<dbReference type="Gene3D" id="2.10.109.10">
    <property type="entry name" value="Umud Fragment, subunit A"/>
    <property type="match status" value="1"/>
</dbReference>
<sequence>MSIGKKLKMLRSKSDLSLDELASNLNKSVSQEEEQYIMFNKGKLSKWENDREEPKLSALKYVADFYDVSVDSIISDKDNHNLGIPLIGKIAAGTPIFADQNIEDYFTIDSRIDADFCLRIQGDSMIDAGINNDDIVFIRQQPTLEVGEIGAIQIEEEATLKRFYRTNDSIILQPANSDYLPQVYTSDSDIKILGKLVATLHIYK</sequence>
<evidence type="ECO:0000313" key="14">
    <source>
        <dbReference type="EMBL" id="OXZ29120.1"/>
    </source>
</evidence>
<reference evidence="15" key="1">
    <citation type="submission" date="2017-04" db="EMBL/GenBank/DDBJ databases">
        <title>Finegoldia magna isolated from orthopedic joint implant-associated infections.</title>
        <authorList>
            <person name="Bjorklund S."/>
            <person name="Bruggemann H."/>
            <person name="Jensen A."/>
            <person name="Hellmark B."/>
            <person name="Soderquist B."/>
        </authorList>
    </citation>
    <scope>NUCLEOTIDE SEQUENCE [LARGE SCALE GENOMIC DNA]</scope>
    <source>
        <strain evidence="15">CCUG 54800</strain>
    </source>
</reference>
<dbReference type="InterPro" id="IPR006200">
    <property type="entry name" value="LexA"/>
</dbReference>
<dbReference type="SUPFAM" id="SSF47413">
    <property type="entry name" value="lambda repressor-like DNA-binding domains"/>
    <property type="match status" value="1"/>
</dbReference>
<dbReference type="EMBL" id="NDYC01000004">
    <property type="protein sequence ID" value="OXZ29120.1"/>
    <property type="molecule type" value="Genomic_DNA"/>
</dbReference>
<dbReference type="InterPro" id="IPR039418">
    <property type="entry name" value="LexA-like"/>
</dbReference>
<keyword evidence="8" id="KW-0238">DNA-binding</keyword>
<dbReference type="PRINTS" id="PR00726">
    <property type="entry name" value="LEXASERPTASE"/>
</dbReference>
<evidence type="ECO:0000256" key="2">
    <source>
        <dbReference type="ARBA" id="ARBA00022491"/>
    </source>
</evidence>
<evidence type="ECO:0000256" key="7">
    <source>
        <dbReference type="ARBA" id="ARBA00023015"/>
    </source>
</evidence>
<dbReference type="GO" id="GO:0004252">
    <property type="term" value="F:serine-type endopeptidase activity"/>
    <property type="evidence" value="ECO:0007669"/>
    <property type="project" value="InterPro"/>
</dbReference>
<evidence type="ECO:0000256" key="1">
    <source>
        <dbReference type="ARBA" id="ARBA00007484"/>
    </source>
</evidence>
<evidence type="ECO:0000256" key="8">
    <source>
        <dbReference type="ARBA" id="ARBA00023125"/>
    </source>
</evidence>
<dbReference type="RefSeq" id="WP_094205064.1">
    <property type="nucleotide sequence ID" value="NZ_NDYC01000004.1"/>
</dbReference>
<feature type="domain" description="HTH cro/C1-type" evidence="13">
    <location>
        <begin position="7"/>
        <end position="73"/>
    </location>
</feature>
<dbReference type="GO" id="GO:0006281">
    <property type="term" value="P:DNA repair"/>
    <property type="evidence" value="ECO:0007669"/>
    <property type="project" value="UniProtKB-KW"/>
</dbReference>
<dbReference type="Pfam" id="PF00717">
    <property type="entry name" value="Peptidase_S24"/>
    <property type="match status" value="1"/>
</dbReference>
<accession>A0A233V9N6</accession>